<dbReference type="OrthoDB" id="3045089at2759"/>
<proteinExistence type="predicted"/>
<protein>
    <recommendedName>
        <fullName evidence="4">Fungal N-terminal domain-containing protein</fullName>
    </recommendedName>
</protein>
<evidence type="ECO:0000256" key="1">
    <source>
        <dbReference type="SAM" id="MobiDB-lite"/>
    </source>
</evidence>
<dbReference type="OMA" id="RTKGAPY"/>
<evidence type="ECO:0000313" key="2">
    <source>
        <dbReference type="EMBL" id="OOF99522.1"/>
    </source>
</evidence>
<dbReference type="EMBL" id="KV907494">
    <property type="protein sequence ID" value="OOF99522.1"/>
    <property type="molecule type" value="Genomic_DNA"/>
</dbReference>
<accession>A0A1R3RYK9</accession>
<organism evidence="2 3">
    <name type="scientific">Aspergillus carbonarius (strain ITEM 5010)</name>
    <dbReference type="NCBI Taxonomy" id="602072"/>
    <lineage>
        <taxon>Eukaryota</taxon>
        <taxon>Fungi</taxon>
        <taxon>Dikarya</taxon>
        <taxon>Ascomycota</taxon>
        <taxon>Pezizomycotina</taxon>
        <taxon>Eurotiomycetes</taxon>
        <taxon>Eurotiomycetidae</taxon>
        <taxon>Eurotiales</taxon>
        <taxon>Aspergillaceae</taxon>
        <taxon>Aspergillus</taxon>
        <taxon>Aspergillus subgen. Circumdati</taxon>
    </lineage>
</organism>
<dbReference type="Proteomes" id="UP000188318">
    <property type="component" value="Unassembled WGS sequence"/>
</dbReference>
<gene>
    <name evidence="2" type="ORF">ASPCADRAFT_512187</name>
</gene>
<evidence type="ECO:0008006" key="4">
    <source>
        <dbReference type="Google" id="ProtNLM"/>
    </source>
</evidence>
<feature type="region of interest" description="Disordered" evidence="1">
    <location>
        <begin position="145"/>
        <end position="170"/>
    </location>
</feature>
<sequence length="873" mass="97366">MTSNIDTADISEFRKMTWDLYYTCNSISGDAPDGFRQLVASLESLHGVFQNLGNDATSKNSEVGEDEERKNTLQRCLKSCSVTLQQLKEIVDMYRSLSFGTGKQLWQSIDWTTQQGFIDELNSKIVTHTCHLGLCVSSISHTSLERTESSATKTSAKDVPPPTPSSLQMQDEVSPISFSAPILRSHNVHIMPELDGTELANANTARQNTQHTPGDRTRVSASSESFVSGHSEGSIFTAATRTAPGTPATASFSPLHMVAPDACSTEKEVVWSRGPGAGVSGVQYQRQIQRSNSINSGESSLWNSTGHHPRADAIQDLHQRQLREQLLRSLRFEPRDRFHQPDAELLVKFDNLSHKEERPQHLTAKGWLLVAVCTRKGIKADFAQFSTVDIPDYATTHSQNLDIWEPVQPEETTGNECQASSPGNICYITVELEDAGNEDEQVIFRTFVNAGIGSKKLLTPGDLAQLIQVSSVSLTGLPTRITEPVALKFDTISVSVSFQYLSDMMQVINMPKAYFDAVQLREPLESDQFTETVVFKSSAESLELLRMPNMTSTRPPTVYRSCEVRILERSFKEAWRSVRRIVICSSTADSSGQIMEFFMPLSHVQVSRTKASGFMLLKWSDTGQERSSKTDGNYHPLYSYVYDGSNPNIGISIQFRSQEQADGLEMAVLGRSTDPVFTWSQTKSSGQVYDVVDGALDGKRYKALYCADQRVFFSHCEKEFRDMVVEFNDEHILRAFMTSLAPSHELIYSRRSTSLMTKDKLLLGPRKSVKGDSQVQLWRDSEALRLAARWNDHIMDRWLTMTIPSSELSRVGNLVSFPPSSYSRGMILNMSKIAAGAAKNSSREHKVGPITIMFPNQKDQEDFVSAITGSHLK</sequence>
<name>A0A1R3RYK9_ASPC5</name>
<dbReference type="AlphaFoldDB" id="A0A1R3RYK9"/>
<keyword evidence="3" id="KW-1185">Reference proteome</keyword>
<dbReference type="STRING" id="602072.A0A1R3RYK9"/>
<evidence type="ECO:0000313" key="3">
    <source>
        <dbReference type="Proteomes" id="UP000188318"/>
    </source>
</evidence>
<reference evidence="3" key="1">
    <citation type="journal article" date="2017" name="Genome Biol.">
        <title>Comparative genomics reveals high biological diversity and specific adaptations in the industrially and medically important fungal genus Aspergillus.</title>
        <authorList>
            <person name="de Vries R.P."/>
            <person name="Riley R."/>
            <person name="Wiebenga A."/>
            <person name="Aguilar-Osorio G."/>
            <person name="Amillis S."/>
            <person name="Uchima C.A."/>
            <person name="Anderluh G."/>
            <person name="Asadollahi M."/>
            <person name="Askin M."/>
            <person name="Barry K."/>
            <person name="Battaglia E."/>
            <person name="Bayram O."/>
            <person name="Benocci T."/>
            <person name="Braus-Stromeyer S.A."/>
            <person name="Caldana C."/>
            <person name="Canovas D."/>
            <person name="Cerqueira G.C."/>
            <person name="Chen F."/>
            <person name="Chen W."/>
            <person name="Choi C."/>
            <person name="Clum A."/>
            <person name="Dos Santos R.A."/>
            <person name="Damasio A.R."/>
            <person name="Diallinas G."/>
            <person name="Emri T."/>
            <person name="Fekete E."/>
            <person name="Flipphi M."/>
            <person name="Freyberg S."/>
            <person name="Gallo A."/>
            <person name="Gournas C."/>
            <person name="Habgood R."/>
            <person name="Hainaut M."/>
            <person name="Harispe M.L."/>
            <person name="Henrissat B."/>
            <person name="Hilden K.S."/>
            <person name="Hope R."/>
            <person name="Hossain A."/>
            <person name="Karabika E."/>
            <person name="Karaffa L."/>
            <person name="Karanyi Z."/>
            <person name="Krasevec N."/>
            <person name="Kuo A."/>
            <person name="Kusch H."/>
            <person name="LaButti K."/>
            <person name="Lagendijk E.L."/>
            <person name="Lapidus A."/>
            <person name="Levasseur A."/>
            <person name="Lindquist E."/>
            <person name="Lipzen A."/>
            <person name="Logrieco A.F."/>
            <person name="MacCabe A."/>
            <person name="Maekelae M.R."/>
            <person name="Malavazi I."/>
            <person name="Melin P."/>
            <person name="Meyer V."/>
            <person name="Mielnichuk N."/>
            <person name="Miskei M."/>
            <person name="Molnar A.P."/>
            <person name="Mule G."/>
            <person name="Ngan C.Y."/>
            <person name="Orejas M."/>
            <person name="Orosz E."/>
            <person name="Ouedraogo J.P."/>
            <person name="Overkamp K.M."/>
            <person name="Park H.-S."/>
            <person name="Perrone G."/>
            <person name="Piumi F."/>
            <person name="Punt P.J."/>
            <person name="Ram A.F."/>
            <person name="Ramon A."/>
            <person name="Rauscher S."/>
            <person name="Record E."/>
            <person name="Riano-Pachon D.M."/>
            <person name="Robert V."/>
            <person name="Roehrig J."/>
            <person name="Ruller R."/>
            <person name="Salamov A."/>
            <person name="Salih N.S."/>
            <person name="Samson R.A."/>
            <person name="Sandor E."/>
            <person name="Sanguinetti M."/>
            <person name="Schuetze T."/>
            <person name="Sepcic K."/>
            <person name="Shelest E."/>
            <person name="Sherlock G."/>
            <person name="Sophianopoulou V."/>
            <person name="Squina F.M."/>
            <person name="Sun H."/>
            <person name="Susca A."/>
            <person name="Todd R.B."/>
            <person name="Tsang A."/>
            <person name="Unkles S.E."/>
            <person name="van de Wiele N."/>
            <person name="van Rossen-Uffink D."/>
            <person name="Oliveira J.V."/>
            <person name="Vesth T.C."/>
            <person name="Visser J."/>
            <person name="Yu J.-H."/>
            <person name="Zhou M."/>
            <person name="Andersen M.R."/>
            <person name="Archer D.B."/>
            <person name="Baker S.E."/>
            <person name="Benoit I."/>
            <person name="Brakhage A.A."/>
            <person name="Braus G.H."/>
            <person name="Fischer R."/>
            <person name="Frisvad J.C."/>
            <person name="Goldman G.H."/>
            <person name="Houbraken J."/>
            <person name="Oakley B."/>
            <person name="Pocsi I."/>
            <person name="Scazzocchio C."/>
            <person name="Seiboth B."/>
            <person name="vanKuyk P.A."/>
            <person name="Wortman J."/>
            <person name="Dyer P.S."/>
            <person name="Grigoriev I.V."/>
        </authorList>
    </citation>
    <scope>NUCLEOTIDE SEQUENCE [LARGE SCALE GENOMIC DNA]</scope>
    <source>
        <strain evidence="3">ITEM 5010</strain>
    </source>
</reference>
<dbReference type="VEuPathDB" id="FungiDB:ASPCADRAFT_512187"/>